<name>A0A1G7NJ05_9EURY</name>
<gene>
    <name evidence="3" type="ORF">SAMN05216218_10924</name>
</gene>
<dbReference type="GO" id="GO:0003677">
    <property type="term" value="F:DNA binding"/>
    <property type="evidence" value="ECO:0007669"/>
    <property type="project" value="InterPro"/>
</dbReference>
<evidence type="ECO:0000259" key="2">
    <source>
        <dbReference type="SMART" id="SM00496"/>
    </source>
</evidence>
<feature type="domain" description="Nuclease associated modular" evidence="2">
    <location>
        <begin position="19"/>
        <end position="35"/>
    </location>
</feature>
<evidence type="ECO:0000256" key="1">
    <source>
        <dbReference type="SAM" id="MobiDB-lite"/>
    </source>
</evidence>
<sequence>MNQFGIETSEAAGGNHGLYGSDRDAEVKERISEALRGREFSAAARRRTAASHSGKSHPETVREKISESLEGLERPLETRRRMSESRRGEDNPAWWAATSGTTVRDGKSRERPPDAVTRCARTVDTTARSANSKSITSSRFGPFGTGPKRGSKTRTTSVTSFFSVIDVTRRPSTGNWSSNPNRGTRFVSDTHPGSEKQGLLLDGFDVELHAPLV</sequence>
<dbReference type="InterPro" id="IPR003611">
    <property type="entry name" value="NUMOD3"/>
</dbReference>
<feature type="region of interest" description="Disordered" evidence="1">
    <location>
        <begin position="39"/>
        <end position="93"/>
    </location>
</feature>
<feature type="region of interest" description="Disordered" evidence="1">
    <location>
        <begin position="124"/>
        <end position="155"/>
    </location>
</feature>
<reference evidence="4" key="1">
    <citation type="submission" date="2016-10" db="EMBL/GenBank/DDBJ databases">
        <authorList>
            <person name="Varghese N."/>
            <person name="Submissions S."/>
        </authorList>
    </citation>
    <scope>NUCLEOTIDE SEQUENCE [LARGE SCALE GENOMIC DNA]</scope>
    <source>
        <strain evidence="4">IBRC-M 10760</strain>
    </source>
</reference>
<evidence type="ECO:0000313" key="3">
    <source>
        <dbReference type="EMBL" id="SDF74048.1"/>
    </source>
</evidence>
<dbReference type="EMBL" id="FNBK01000009">
    <property type="protein sequence ID" value="SDF74048.1"/>
    <property type="molecule type" value="Genomic_DNA"/>
</dbReference>
<protein>
    <submittedName>
        <fullName evidence="3">NUMOD3 motif-containing protein</fullName>
    </submittedName>
</protein>
<feature type="compositionally biased region" description="Polar residues" evidence="1">
    <location>
        <begin position="124"/>
        <end position="139"/>
    </location>
</feature>
<proteinExistence type="predicted"/>
<feature type="domain" description="Nuclease associated modular" evidence="2">
    <location>
        <begin position="70"/>
        <end position="86"/>
    </location>
</feature>
<organism evidence="3 4">
    <name type="scientific">Halorientalis regularis</name>
    <dbReference type="NCBI Taxonomy" id="660518"/>
    <lineage>
        <taxon>Archaea</taxon>
        <taxon>Methanobacteriati</taxon>
        <taxon>Methanobacteriota</taxon>
        <taxon>Stenosarchaea group</taxon>
        <taxon>Halobacteria</taxon>
        <taxon>Halobacteriales</taxon>
        <taxon>Haloarculaceae</taxon>
        <taxon>Halorientalis</taxon>
    </lineage>
</organism>
<evidence type="ECO:0000313" key="4">
    <source>
        <dbReference type="Proteomes" id="UP000199076"/>
    </source>
</evidence>
<feature type="region of interest" description="Disordered" evidence="1">
    <location>
        <begin position="1"/>
        <end position="21"/>
    </location>
</feature>
<dbReference type="Pfam" id="PF07460">
    <property type="entry name" value="NUMOD3"/>
    <property type="match status" value="1"/>
</dbReference>
<feature type="compositionally biased region" description="Basic and acidic residues" evidence="1">
    <location>
        <begin position="56"/>
        <end position="90"/>
    </location>
</feature>
<keyword evidence="4" id="KW-1185">Reference proteome</keyword>
<dbReference type="Proteomes" id="UP000199076">
    <property type="component" value="Unassembled WGS sequence"/>
</dbReference>
<dbReference type="SMART" id="SM00496">
    <property type="entry name" value="IENR2"/>
    <property type="match status" value="3"/>
</dbReference>
<dbReference type="AlphaFoldDB" id="A0A1G7NJ05"/>
<accession>A0A1G7NJ05</accession>
<feature type="domain" description="Nuclease associated modular" evidence="2">
    <location>
        <begin position="53"/>
        <end position="69"/>
    </location>
</feature>